<reference evidence="2" key="1">
    <citation type="submission" date="2015-11" db="EMBL/GenBank/DDBJ databases">
        <authorList>
            <person name="Zhang Y."/>
            <person name="Guo Z."/>
        </authorList>
    </citation>
    <scope>NUCLEOTIDE SEQUENCE</scope>
    <source>
        <strain evidence="2">BN30871</strain>
    </source>
</reference>
<feature type="chain" id="PRO_5006629844" description="Peptidylprolyl isomerase" evidence="1">
    <location>
        <begin position="21"/>
        <end position="157"/>
    </location>
</feature>
<evidence type="ECO:0000256" key="1">
    <source>
        <dbReference type="SAM" id="SignalP"/>
    </source>
</evidence>
<proteinExistence type="predicted"/>
<name>A0A0S4XQ79_9BACT</name>
<dbReference type="AlphaFoldDB" id="A0A0S4XQ79"/>
<dbReference type="Gene3D" id="1.10.8.1040">
    <property type="match status" value="1"/>
</dbReference>
<organism evidence="2">
    <name type="scientific">Sulfurovum sp. enrichment culture clone C5</name>
    <dbReference type="NCBI Taxonomy" id="497650"/>
    <lineage>
        <taxon>Bacteria</taxon>
        <taxon>Pseudomonadati</taxon>
        <taxon>Campylobacterota</taxon>
        <taxon>Epsilonproteobacteria</taxon>
        <taxon>Campylobacterales</taxon>
        <taxon>Sulfurovaceae</taxon>
        <taxon>Sulfurovum</taxon>
        <taxon>environmental samples</taxon>
    </lineage>
</organism>
<sequence length="157" mass="17113">MKKSFLVVSLSVLLSTIIYADSVIGSVNGMPIYKSEAENAVKALTGGKQTYDKLTVEQKKQVVNVIAPSKLIAKAAKTELSQKEQDYALSTLWIQKKASSMSVTDAEAKAAYDRLKAASKDQSKVPAFDKVKETIKMQLKQDKAVQSIMKNAKVVAN</sequence>
<dbReference type="Gene3D" id="6.10.140.970">
    <property type="match status" value="1"/>
</dbReference>
<evidence type="ECO:0000313" key="2">
    <source>
        <dbReference type="EMBL" id="CUV66475.1"/>
    </source>
</evidence>
<evidence type="ECO:0008006" key="3">
    <source>
        <dbReference type="Google" id="ProtNLM"/>
    </source>
</evidence>
<gene>
    <name evidence="2" type="ORF">BN3087_850018</name>
</gene>
<protein>
    <recommendedName>
        <fullName evidence="3">Peptidylprolyl isomerase</fullName>
    </recommendedName>
</protein>
<feature type="signal peptide" evidence="1">
    <location>
        <begin position="1"/>
        <end position="20"/>
    </location>
</feature>
<dbReference type="EMBL" id="FAXN01000090">
    <property type="protein sequence ID" value="CUV66475.1"/>
    <property type="molecule type" value="Genomic_DNA"/>
</dbReference>
<keyword evidence="1" id="KW-0732">Signal</keyword>
<accession>A0A0S4XQ79</accession>